<proteinExistence type="predicted"/>
<feature type="domain" description="Methyltransferase type 11" evidence="4">
    <location>
        <begin position="49"/>
        <end position="143"/>
    </location>
</feature>
<organism evidence="6 7">
    <name type="scientific">Bittarella massiliensis</name>
    <name type="common">ex Durand et al. 2017</name>
    <dbReference type="NCBI Taxonomy" id="1720313"/>
    <lineage>
        <taxon>Bacteria</taxon>
        <taxon>Bacillati</taxon>
        <taxon>Bacillota</taxon>
        <taxon>Clostridia</taxon>
        <taxon>Eubacteriales</taxon>
        <taxon>Oscillospiraceae</taxon>
        <taxon>Bittarella (ex Durand et al. 2017)</taxon>
    </lineage>
</organism>
<keyword evidence="2" id="KW-0808">Transferase</keyword>
<name>A0AAQ1MG32_9FIRM</name>
<keyword evidence="1 6" id="KW-0489">Methyltransferase</keyword>
<dbReference type="Proteomes" id="UP000184089">
    <property type="component" value="Unassembled WGS sequence"/>
</dbReference>
<dbReference type="GO" id="GO:0008757">
    <property type="term" value="F:S-adenosylmethionine-dependent methyltransferase activity"/>
    <property type="evidence" value="ECO:0007669"/>
    <property type="project" value="InterPro"/>
</dbReference>
<evidence type="ECO:0000256" key="2">
    <source>
        <dbReference type="ARBA" id="ARBA00022679"/>
    </source>
</evidence>
<evidence type="ECO:0000313" key="5">
    <source>
        <dbReference type="EMBL" id="MZL70802.1"/>
    </source>
</evidence>
<dbReference type="Gene3D" id="3.40.50.150">
    <property type="entry name" value="Vaccinia Virus protein VP39"/>
    <property type="match status" value="1"/>
</dbReference>
<dbReference type="AlphaFoldDB" id="A0AAQ1MG32"/>
<accession>A0AAQ1MG32</accession>
<keyword evidence="3" id="KW-0949">S-adenosyl-L-methionine</keyword>
<evidence type="ECO:0000313" key="7">
    <source>
        <dbReference type="Proteomes" id="UP000184089"/>
    </source>
</evidence>
<evidence type="ECO:0000259" key="4">
    <source>
        <dbReference type="Pfam" id="PF08241"/>
    </source>
</evidence>
<dbReference type="InterPro" id="IPR013216">
    <property type="entry name" value="Methyltransf_11"/>
</dbReference>
<evidence type="ECO:0000256" key="3">
    <source>
        <dbReference type="ARBA" id="ARBA00022691"/>
    </source>
</evidence>
<sequence>MDKLQNIYDHPDFYEGYRSLRENPVNYNVLLEHPALLSLLPDPTGKDVLDLGCGFGEICALCAQRGAHSVTGIDLSQRMLAAAERENGGRGIRFKQMDMSQIGELGQHFDLILSSLAVHYVEDFAALAKSVADCLRPDGVFLFSQEHPIGTCHIDETAPYWVYGEDGRALYHPLNDYGRPGKREITWFVDGVVKYHRTFSQLVNALTDAGLTIERMEEPLPSPELVAQYPFFEKEYHKPSFLLILARKK</sequence>
<reference evidence="7" key="1">
    <citation type="submission" date="2016-11" db="EMBL/GenBank/DDBJ databases">
        <authorList>
            <person name="Jaros S."/>
            <person name="Januszkiewicz K."/>
            <person name="Wedrychowicz H."/>
        </authorList>
    </citation>
    <scope>NUCLEOTIDE SEQUENCE [LARGE SCALE GENOMIC DNA]</scope>
    <source>
        <strain evidence="7">DSM 4029</strain>
    </source>
</reference>
<dbReference type="EMBL" id="FQVY01000007">
    <property type="protein sequence ID" value="SHG65381.1"/>
    <property type="molecule type" value="Genomic_DNA"/>
</dbReference>
<gene>
    <name evidence="5" type="ORF">GT747_13690</name>
    <name evidence="6" type="ORF">SAMN05444424_2904</name>
</gene>
<comment type="caution">
    <text evidence="6">The sequence shown here is derived from an EMBL/GenBank/DDBJ whole genome shotgun (WGS) entry which is preliminary data.</text>
</comment>
<dbReference type="SUPFAM" id="SSF53335">
    <property type="entry name" value="S-adenosyl-L-methionine-dependent methyltransferases"/>
    <property type="match status" value="1"/>
</dbReference>
<dbReference type="PANTHER" id="PTHR43464">
    <property type="entry name" value="METHYLTRANSFERASE"/>
    <property type="match status" value="1"/>
</dbReference>
<dbReference type="CDD" id="cd02440">
    <property type="entry name" value="AdoMet_MTases"/>
    <property type="match status" value="1"/>
</dbReference>
<dbReference type="GO" id="GO:0032259">
    <property type="term" value="P:methylation"/>
    <property type="evidence" value="ECO:0007669"/>
    <property type="project" value="UniProtKB-KW"/>
</dbReference>
<dbReference type="InterPro" id="IPR029063">
    <property type="entry name" value="SAM-dependent_MTases_sf"/>
</dbReference>
<reference evidence="6" key="2">
    <citation type="submission" date="2016-11" db="EMBL/GenBank/DDBJ databases">
        <authorList>
            <person name="Varghese N."/>
            <person name="Submissions S."/>
        </authorList>
    </citation>
    <scope>NUCLEOTIDE SEQUENCE</scope>
    <source>
        <strain evidence="6">DSM 4029</strain>
    </source>
</reference>
<reference evidence="5 8" key="3">
    <citation type="journal article" date="2019" name="Nat. Med.">
        <title>A library of human gut bacterial isolates paired with longitudinal multiomics data enables mechanistic microbiome research.</title>
        <authorList>
            <person name="Poyet M."/>
            <person name="Groussin M."/>
            <person name="Gibbons S.M."/>
            <person name="Avila-Pacheco J."/>
            <person name="Jiang X."/>
            <person name="Kearney S.M."/>
            <person name="Perrotta A.R."/>
            <person name="Berdy B."/>
            <person name="Zhao S."/>
            <person name="Lieberman T.D."/>
            <person name="Swanson P.K."/>
            <person name="Smith M."/>
            <person name="Roesemann S."/>
            <person name="Alexander J.E."/>
            <person name="Rich S.A."/>
            <person name="Livny J."/>
            <person name="Vlamakis H."/>
            <person name="Clish C."/>
            <person name="Bullock K."/>
            <person name="Deik A."/>
            <person name="Scott J."/>
            <person name="Pierce K.A."/>
            <person name="Xavier R.J."/>
            <person name="Alm E.J."/>
        </authorList>
    </citation>
    <scope>NUCLEOTIDE SEQUENCE [LARGE SCALE GENOMIC DNA]</scope>
    <source>
        <strain evidence="5 8">BIOML-A2</strain>
    </source>
</reference>
<dbReference type="PANTHER" id="PTHR43464:SF19">
    <property type="entry name" value="UBIQUINONE BIOSYNTHESIS O-METHYLTRANSFERASE, MITOCHONDRIAL"/>
    <property type="match status" value="1"/>
</dbReference>
<evidence type="ECO:0000256" key="1">
    <source>
        <dbReference type="ARBA" id="ARBA00022603"/>
    </source>
</evidence>
<dbReference type="EMBL" id="WWVX01000011">
    <property type="protein sequence ID" value="MZL70802.1"/>
    <property type="molecule type" value="Genomic_DNA"/>
</dbReference>
<evidence type="ECO:0000313" key="8">
    <source>
        <dbReference type="Proteomes" id="UP000474718"/>
    </source>
</evidence>
<evidence type="ECO:0000313" key="6">
    <source>
        <dbReference type="EMBL" id="SHG65381.1"/>
    </source>
</evidence>
<keyword evidence="8" id="KW-1185">Reference proteome</keyword>
<dbReference type="Pfam" id="PF08241">
    <property type="entry name" value="Methyltransf_11"/>
    <property type="match status" value="1"/>
</dbReference>
<dbReference type="RefSeq" id="WP_021660322.1">
    <property type="nucleotide sequence ID" value="NZ_FQVY01000007.1"/>
</dbReference>
<dbReference type="Proteomes" id="UP000474718">
    <property type="component" value="Unassembled WGS sequence"/>
</dbReference>
<protein>
    <submittedName>
        <fullName evidence="6">Methyltransferase domain-containing protein</fullName>
    </submittedName>
</protein>